<dbReference type="SUPFAM" id="SSF48452">
    <property type="entry name" value="TPR-like"/>
    <property type="match status" value="1"/>
</dbReference>
<evidence type="ECO:0000313" key="3">
    <source>
        <dbReference type="Proteomes" id="UP001595904"/>
    </source>
</evidence>
<reference evidence="3" key="1">
    <citation type="journal article" date="2019" name="Int. J. Syst. Evol. Microbiol.">
        <title>The Global Catalogue of Microorganisms (GCM) 10K type strain sequencing project: providing services to taxonomists for standard genome sequencing and annotation.</title>
        <authorList>
            <consortium name="The Broad Institute Genomics Platform"/>
            <consortium name="The Broad Institute Genome Sequencing Center for Infectious Disease"/>
            <person name="Wu L."/>
            <person name="Ma J."/>
        </authorList>
    </citation>
    <scope>NUCLEOTIDE SEQUENCE [LARGE SCALE GENOMIC DNA]</scope>
    <source>
        <strain evidence="3">CGMCC 1.10759</strain>
    </source>
</reference>
<dbReference type="Pfam" id="PF13181">
    <property type="entry name" value="TPR_8"/>
    <property type="match status" value="1"/>
</dbReference>
<protein>
    <submittedName>
        <fullName evidence="2">Tetratricopeptide repeat protein</fullName>
    </submittedName>
</protein>
<dbReference type="InterPro" id="IPR019734">
    <property type="entry name" value="TPR_rpt"/>
</dbReference>
<feature type="signal peptide" evidence="1">
    <location>
        <begin position="1"/>
        <end position="31"/>
    </location>
</feature>
<sequence>MTRVRSIAVAISLALGAVVPAVTLLAPTAQAAEDKAQNKITTKAVAVPLKAAQEAMQKKQWDAALTEIKKAAAVEKKTPFEAYQIDEFMGFVLIQQKKFGEAAPVFERMLNSGLMPADQVDERTKTVAQLYFQMKDYNKASTWAKKWLEKHPNTEDMGILLGQSQYLLNDYKGAAATMSNVVKNAEKAGRKPDENWIQIVMSSYFKMQPQDKDGIGEALKTMVRYYPKPDYWENLLDIYRRKASGDRMTLGYYRLMNDVGTLKDKGDFVEMAQLAIDAGVPGEAQSIVQKGMDAGVLKSADKTEQGRYDRLLTQAKKQADADRAELAQLATAADKSSSGQPSVALGQAYLSYGETDKAIAALQKGISTGTGVTDLDEANISLGIAYLKKGQKDQAKQAFNQVKDGSKWNDLADLWAVRAQST</sequence>
<dbReference type="Gene3D" id="1.25.40.10">
    <property type="entry name" value="Tetratricopeptide repeat domain"/>
    <property type="match status" value="2"/>
</dbReference>
<dbReference type="RefSeq" id="WP_380595501.1">
    <property type="nucleotide sequence ID" value="NZ_JBHSDU010000002.1"/>
</dbReference>
<keyword evidence="1" id="KW-0732">Signal</keyword>
<evidence type="ECO:0000256" key="1">
    <source>
        <dbReference type="SAM" id="SignalP"/>
    </source>
</evidence>
<gene>
    <name evidence="2" type="ORF">ACFPN2_04870</name>
</gene>
<feature type="chain" id="PRO_5046163335" evidence="1">
    <location>
        <begin position="32"/>
        <end position="422"/>
    </location>
</feature>
<keyword evidence="3" id="KW-1185">Reference proteome</keyword>
<proteinExistence type="predicted"/>
<dbReference type="Proteomes" id="UP001595904">
    <property type="component" value="Unassembled WGS sequence"/>
</dbReference>
<comment type="caution">
    <text evidence="2">The sequence shown here is derived from an EMBL/GenBank/DDBJ whole genome shotgun (WGS) entry which is preliminary data.</text>
</comment>
<dbReference type="InterPro" id="IPR011990">
    <property type="entry name" value="TPR-like_helical_dom_sf"/>
</dbReference>
<organism evidence="2 3">
    <name type="scientific">Steroidobacter flavus</name>
    <dbReference type="NCBI Taxonomy" id="1842136"/>
    <lineage>
        <taxon>Bacteria</taxon>
        <taxon>Pseudomonadati</taxon>
        <taxon>Pseudomonadota</taxon>
        <taxon>Gammaproteobacteria</taxon>
        <taxon>Steroidobacterales</taxon>
        <taxon>Steroidobacteraceae</taxon>
        <taxon>Steroidobacter</taxon>
    </lineage>
</organism>
<dbReference type="EMBL" id="JBHSDU010000002">
    <property type="protein sequence ID" value="MFC4308406.1"/>
    <property type="molecule type" value="Genomic_DNA"/>
</dbReference>
<accession>A0ABV8SM04</accession>
<name>A0ABV8SM04_9GAMM</name>
<evidence type="ECO:0000313" key="2">
    <source>
        <dbReference type="EMBL" id="MFC4308406.1"/>
    </source>
</evidence>